<dbReference type="AlphaFoldDB" id="A0A6A5VD43"/>
<reference evidence="2" key="1">
    <citation type="journal article" date="2020" name="Stud. Mycol.">
        <title>101 Dothideomycetes genomes: a test case for predicting lifestyles and emergence of pathogens.</title>
        <authorList>
            <person name="Haridas S."/>
            <person name="Albert R."/>
            <person name="Binder M."/>
            <person name="Bloem J."/>
            <person name="Labutti K."/>
            <person name="Salamov A."/>
            <person name="Andreopoulos B."/>
            <person name="Baker S."/>
            <person name="Barry K."/>
            <person name="Bills G."/>
            <person name="Bluhm B."/>
            <person name="Cannon C."/>
            <person name="Castanera R."/>
            <person name="Culley D."/>
            <person name="Daum C."/>
            <person name="Ezra D."/>
            <person name="Gonzalez J."/>
            <person name="Henrissat B."/>
            <person name="Kuo A."/>
            <person name="Liang C."/>
            <person name="Lipzen A."/>
            <person name="Lutzoni F."/>
            <person name="Magnuson J."/>
            <person name="Mondo S."/>
            <person name="Nolan M."/>
            <person name="Ohm R."/>
            <person name="Pangilinan J."/>
            <person name="Park H.-J."/>
            <person name="Ramirez L."/>
            <person name="Alfaro M."/>
            <person name="Sun H."/>
            <person name="Tritt A."/>
            <person name="Yoshinaga Y."/>
            <person name="Zwiers L.-H."/>
            <person name="Turgeon B."/>
            <person name="Goodwin S."/>
            <person name="Spatafora J."/>
            <person name="Crous P."/>
            <person name="Grigoriev I."/>
        </authorList>
    </citation>
    <scope>NUCLEOTIDE SEQUENCE</scope>
    <source>
        <strain evidence="2">CBS 107.79</strain>
    </source>
</reference>
<feature type="region of interest" description="Disordered" evidence="1">
    <location>
        <begin position="53"/>
        <end position="72"/>
    </location>
</feature>
<evidence type="ECO:0000313" key="3">
    <source>
        <dbReference type="Proteomes" id="UP000800036"/>
    </source>
</evidence>
<keyword evidence="3" id="KW-1185">Reference proteome</keyword>
<organism evidence="2 3">
    <name type="scientific">Bimuria novae-zelandiae CBS 107.79</name>
    <dbReference type="NCBI Taxonomy" id="1447943"/>
    <lineage>
        <taxon>Eukaryota</taxon>
        <taxon>Fungi</taxon>
        <taxon>Dikarya</taxon>
        <taxon>Ascomycota</taxon>
        <taxon>Pezizomycotina</taxon>
        <taxon>Dothideomycetes</taxon>
        <taxon>Pleosporomycetidae</taxon>
        <taxon>Pleosporales</taxon>
        <taxon>Massarineae</taxon>
        <taxon>Didymosphaeriaceae</taxon>
        <taxon>Bimuria</taxon>
    </lineage>
</organism>
<evidence type="ECO:0000256" key="1">
    <source>
        <dbReference type="SAM" id="MobiDB-lite"/>
    </source>
</evidence>
<protein>
    <submittedName>
        <fullName evidence="2">Uncharacterized protein</fullName>
    </submittedName>
</protein>
<gene>
    <name evidence="2" type="ORF">BU23DRAFT_635160</name>
</gene>
<dbReference type="Proteomes" id="UP000800036">
    <property type="component" value="Unassembled WGS sequence"/>
</dbReference>
<evidence type="ECO:0000313" key="2">
    <source>
        <dbReference type="EMBL" id="KAF1975065.1"/>
    </source>
</evidence>
<dbReference type="EMBL" id="ML976672">
    <property type="protein sequence ID" value="KAF1975065.1"/>
    <property type="molecule type" value="Genomic_DNA"/>
</dbReference>
<proteinExistence type="predicted"/>
<name>A0A6A5VD43_9PLEO</name>
<accession>A0A6A5VD43</accession>
<sequence length="193" mass="20295">MDDSHDTGAAGGTGPWEACWAVVRLSFFDKACRCPKCCAAAAAWRRQKHGQEWAMSDVDGSRRRTGMSPAAQTVASEGAIALETAAAAGQAASPSAGRPDSCMACCILNAAYHGDGDEVAPVTGPRDWHACQVSRSRRPKSGLACPWVRSVCAGCRHQNSQGLDVDAKKRAENCGNREGTTFSHCALIDPLCG</sequence>